<evidence type="ECO:0000313" key="2">
    <source>
        <dbReference type="EMBL" id="GAX10761.1"/>
    </source>
</evidence>
<organism evidence="2 3">
    <name type="scientific">Fistulifera solaris</name>
    <name type="common">Oleaginous diatom</name>
    <dbReference type="NCBI Taxonomy" id="1519565"/>
    <lineage>
        <taxon>Eukaryota</taxon>
        <taxon>Sar</taxon>
        <taxon>Stramenopiles</taxon>
        <taxon>Ochrophyta</taxon>
        <taxon>Bacillariophyta</taxon>
        <taxon>Bacillariophyceae</taxon>
        <taxon>Bacillariophycidae</taxon>
        <taxon>Naviculales</taxon>
        <taxon>Naviculaceae</taxon>
        <taxon>Fistulifera</taxon>
    </lineage>
</organism>
<proteinExistence type="predicted"/>
<evidence type="ECO:0000313" key="3">
    <source>
        <dbReference type="Proteomes" id="UP000198406"/>
    </source>
</evidence>
<protein>
    <submittedName>
        <fullName evidence="2">Uncharacterized protein</fullName>
    </submittedName>
</protein>
<comment type="caution">
    <text evidence="2">The sequence shown here is derived from an EMBL/GenBank/DDBJ whole genome shotgun (WGS) entry which is preliminary data.</text>
</comment>
<evidence type="ECO:0000256" key="1">
    <source>
        <dbReference type="SAM" id="Phobius"/>
    </source>
</evidence>
<sequence length="317" mass="34984">MSSALWAVNGIVTASAVAVFSTYFPFWSDPTLGDVSPIIYQRASYQYQPDSLFDNTPLTYITDYMLAGVMGAWVLSVGVSSNNHQMTKSDPRLDIHFRQKLLQQHIFRSRGLLLTYLVSVTAGGLAHHYFTTVESRNTLLFRLLWTICVGTVTAASGWMGSIGTVWAKLDQQNRCATIPVIPEVFWIAFAIVTTLIVALGGWSYQRPACDTFVAGITQFPSTFYVMALIWKGLPLLPLSTNYRCRGAFAWILNAPLLPLYPLLISTGLQVGQINAILHACLCIAWSSQGSVLRRVAQAMAVEASPPPRSLPVKRKAF</sequence>
<feature type="transmembrane region" description="Helical" evidence="1">
    <location>
        <begin position="111"/>
        <end position="130"/>
    </location>
</feature>
<dbReference type="OrthoDB" id="41642at2759"/>
<dbReference type="EMBL" id="BDSP01000022">
    <property type="protein sequence ID" value="GAX10761.1"/>
    <property type="molecule type" value="Genomic_DNA"/>
</dbReference>
<gene>
    <name evidence="2" type="ORF">FisN_14Lh281</name>
</gene>
<dbReference type="AlphaFoldDB" id="A0A1Z5JAI0"/>
<feature type="transmembrane region" description="Helical" evidence="1">
    <location>
        <begin position="184"/>
        <end position="205"/>
    </location>
</feature>
<dbReference type="InParanoid" id="A0A1Z5JAI0"/>
<reference evidence="2 3" key="1">
    <citation type="journal article" date="2015" name="Plant Cell">
        <title>Oil accumulation by the oleaginous diatom Fistulifera solaris as revealed by the genome and transcriptome.</title>
        <authorList>
            <person name="Tanaka T."/>
            <person name="Maeda Y."/>
            <person name="Veluchamy A."/>
            <person name="Tanaka M."/>
            <person name="Abida H."/>
            <person name="Marechal E."/>
            <person name="Bowler C."/>
            <person name="Muto M."/>
            <person name="Sunaga Y."/>
            <person name="Tanaka M."/>
            <person name="Yoshino T."/>
            <person name="Taniguchi T."/>
            <person name="Fukuda Y."/>
            <person name="Nemoto M."/>
            <person name="Matsumoto M."/>
            <person name="Wong P.S."/>
            <person name="Aburatani S."/>
            <person name="Fujibuchi W."/>
        </authorList>
    </citation>
    <scope>NUCLEOTIDE SEQUENCE [LARGE SCALE GENOMIC DNA]</scope>
    <source>
        <strain evidence="2 3">JPCC DA0580</strain>
    </source>
</reference>
<keyword evidence="1" id="KW-0812">Transmembrane</keyword>
<feature type="transmembrane region" description="Helical" evidence="1">
    <location>
        <begin position="211"/>
        <end position="230"/>
    </location>
</feature>
<feature type="transmembrane region" description="Helical" evidence="1">
    <location>
        <begin position="58"/>
        <end position="79"/>
    </location>
</feature>
<keyword evidence="1" id="KW-0472">Membrane</keyword>
<name>A0A1Z5JAI0_FISSO</name>
<feature type="transmembrane region" description="Helical" evidence="1">
    <location>
        <begin position="142"/>
        <end position="163"/>
    </location>
</feature>
<keyword evidence="1" id="KW-1133">Transmembrane helix</keyword>
<accession>A0A1Z5JAI0</accession>
<feature type="transmembrane region" description="Helical" evidence="1">
    <location>
        <begin position="242"/>
        <end position="260"/>
    </location>
</feature>
<feature type="transmembrane region" description="Helical" evidence="1">
    <location>
        <begin position="7"/>
        <end position="27"/>
    </location>
</feature>
<dbReference type="Proteomes" id="UP000198406">
    <property type="component" value="Unassembled WGS sequence"/>
</dbReference>
<keyword evidence="3" id="KW-1185">Reference proteome</keyword>